<proteinExistence type="predicted"/>
<evidence type="ECO:0000313" key="1">
    <source>
        <dbReference type="EMBL" id="CAL2103047.1"/>
    </source>
</evidence>
<name>A0ABM9PBX7_9FLAO</name>
<gene>
    <name evidence="1" type="ORF">T190423A01A_30161</name>
</gene>
<dbReference type="EMBL" id="CAXJIO010000012">
    <property type="protein sequence ID" value="CAL2103047.1"/>
    <property type="molecule type" value="Genomic_DNA"/>
</dbReference>
<reference evidence="1 2" key="1">
    <citation type="submission" date="2024-05" db="EMBL/GenBank/DDBJ databases">
        <authorList>
            <person name="Duchaud E."/>
        </authorList>
    </citation>
    <scope>NUCLEOTIDE SEQUENCE [LARGE SCALE GENOMIC DNA]</scope>
    <source>
        <strain evidence="1">Ena-SAMPLE-TAB-13-05-2024-13:56:06:370-140308</strain>
    </source>
</reference>
<protein>
    <recommendedName>
        <fullName evidence="3">Integrase</fullName>
    </recommendedName>
</protein>
<dbReference type="Proteomes" id="UP001497527">
    <property type="component" value="Unassembled WGS sequence"/>
</dbReference>
<evidence type="ECO:0008006" key="3">
    <source>
        <dbReference type="Google" id="ProtNLM"/>
    </source>
</evidence>
<evidence type="ECO:0000313" key="2">
    <source>
        <dbReference type="Proteomes" id="UP001497527"/>
    </source>
</evidence>
<sequence length="693" mass="81217">MNTKLHIFCFEEREIFSALDNQIDWDNHDWNITKWTPHRGAIKVISFRTTKKFSKKVPNTYLKTNGDPLPTLYMDFTKSCLSYFKRVRGSKFASVNAFLIELKRLYFIMYQRGEKDPTLLTRWHFEECINYLKIIEYKNIYNSATNLKVISDLIDEKRLTEKPINYTINIKNNHRYYSKKDISSDIDLREKSKLPSFEAMSSYAICTNNPINENEEILLRTIDLLIVTGMRANEVCYIPYDCWVEKLKLDKKGSPILDMNGNELKSFGIRYYAEKKFKDRVHWLAPQDVPFAKRAIDRLKILTKEARETSLWQENNPGRLWKYDKNKSVSDFELLNTSLGFNKIIYLQGYLRRKGIKSLGTNKNYFEYRSKNSKEVFYSKYYNVGDIEKELLNTKLMQRDVLIDDNGKVILKLSEVLALRFDGAFRFKRSSNILWVYPGLVSVKEINEALGANDSIESIFERRNLTEADGSKIRLTSHKPRHWRNTLYELAGMSNVQQALALGRQNLTQNKAYQHTTIREKTKLHQQYLSFNSVTEKIRFLQEGIRNKNILGEMTETYHLLKNNKSIEDAETFLKTHGLALHLTPFGGCTHDFSQSPCLKHLQCWNGCSHLHRTNTPGETERLLEQLEFAKKNLNKIRGDKHNNKSKWEKDILNKIKNIKKAIDLSPTTNPIQMFPDGIEMTKPNYITRKESL</sequence>
<dbReference type="RefSeq" id="WP_348716989.1">
    <property type="nucleotide sequence ID" value="NZ_CAXJIO010000012.1"/>
</dbReference>
<organism evidence="1 2">
    <name type="scientific">Tenacibaculum polynesiense</name>
    <dbReference type="NCBI Taxonomy" id="3137857"/>
    <lineage>
        <taxon>Bacteria</taxon>
        <taxon>Pseudomonadati</taxon>
        <taxon>Bacteroidota</taxon>
        <taxon>Flavobacteriia</taxon>
        <taxon>Flavobacteriales</taxon>
        <taxon>Flavobacteriaceae</taxon>
        <taxon>Tenacibaculum</taxon>
    </lineage>
</organism>
<keyword evidence="2" id="KW-1185">Reference proteome</keyword>
<comment type="caution">
    <text evidence="1">The sequence shown here is derived from an EMBL/GenBank/DDBJ whole genome shotgun (WGS) entry which is preliminary data.</text>
</comment>
<accession>A0ABM9PBX7</accession>